<evidence type="ECO:0000256" key="1">
    <source>
        <dbReference type="SAM" id="SignalP"/>
    </source>
</evidence>
<keyword evidence="3" id="KW-1185">Reference proteome</keyword>
<dbReference type="KEGG" id="mtm:MYCTH_2299473"/>
<dbReference type="OMA" id="YATNAKQ"/>
<keyword evidence="1" id="KW-0732">Signal</keyword>
<dbReference type="RefSeq" id="XP_003660774.1">
    <property type="nucleotide sequence ID" value="XM_003660726.1"/>
</dbReference>
<dbReference type="eggNOG" id="ENOG502S0M4">
    <property type="taxonomic scope" value="Eukaryota"/>
</dbReference>
<dbReference type="VEuPathDB" id="FungiDB:MYCTH_2299473"/>
<dbReference type="HOGENOM" id="CLU_812743_0_0_1"/>
<evidence type="ECO:0000313" key="2">
    <source>
        <dbReference type="EMBL" id="AEO55529.1"/>
    </source>
</evidence>
<dbReference type="InParanoid" id="G2Q650"/>
<protein>
    <submittedName>
        <fullName evidence="2">Uncharacterized protein</fullName>
    </submittedName>
</protein>
<dbReference type="Proteomes" id="UP000007322">
    <property type="component" value="Chromosome 1"/>
</dbReference>
<sequence>MVGSALALSLIGLGAVQALPAARKVEERQVWLGPGNGDFHPGDGDLQPCLTDVPLEQQPPCLLPPIVGPINPSTKKRGFDKRQIWIWPGTGDFHPGDGDLKPCLTDVPLETQPPCILPPIVGPINPSTKKRGLDKRQIWLWPGTGDFHPGDGDPKPCLINIPLQQQPPCLLPPIVGPIEPSTKKKRQAVIGDPSGGDITPGQGDLPPCLTDTPLDQQPPCLLPPIVGGIDPSTKKRGVMLPPDYATNPKGAVEQLEKELIRLQNKSKKTKKDLEDIAAIKAALRYIAGITNISAPPGTGTTFTPGKRDAAQCSNLEAAELALESLLHKDKLTAEEKAAKKKLTAFLKSCGITIIKSPDGTTTIIKPSD</sequence>
<feature type="chain" id="PRO_5003435302" evidence="1">
    <location>
        <begin position="19"/>
        <end position="368"/>
    </location>
</feature>
<proteinExistence type="predicted"/>
<dbReference type="AlphaFoldDB" id="G2Q650"/>
<gene>
    <name evidence="2" type="ORF">MYCTH_2299473</name>
</gene>
<evidence type="ECO:0000313" key="3">
    <source>
        <dbReference type="Proteomes" id="UP000007322"/>
    </source>
</evidence>
<feature type="signal peptide" evidence="1">
    <location>
        <begin position="1"/>
        <end position="18"/>
    </location>
</feature>
<accession>G2Q650</accession>
<dbReference type="GeneID" id="11511590"/>
<dbReference type="EMBL" id="CP003002">
    <property type="protein sequence ID" value="AEO55529.1"/>
    <property type="molecule type" value="Genomic_DNA"/>
</dbReference>
<reference evidence="2 3" key="1">
    <citation type="journal article" date="2011" name="Nat. Biotechnol.">
        <title>Comparative genomic analysis of the thermophilic biomass-degrading fungi Myceliophthora thermophila and Thielavia terrestris.</title>
        <authorList>
            <person name="Berka R.M."/>
            <person name="Grigoriev I.V."/>
            <person name="Otillar R."/>
            <person name="Salamov A."/>
            <person name="Grimwood J."/>
            <person name="Reid I."/>
            <person name="Ishmael N."/>
            <person name="John T."/>
            <person name="Darmond C."/>
            <person name="Moisan M.-C."/>
            <person name="Henrissat B."/>
            <person name="Coutinho P.M."/>
            <person name="Lombard V."/>
            <person name="Natvig D.O."/>
            <person name="Lindquist E."/>
            <person name="Schmutz J."/>
            <person name="Lucas S."/>
            <person name="Harris P."/>
            <person name="Powlowski J."/>
            <person name="Bellemare A."/>
            <person name="Taylor D."/>
            <person name="Butler G."/>
            <person name="de Vries R.P."/>
            <person name="Allijn I.E."/>
            <person name="van den Brink J."/>
            <person name="Ushinsky S."/>
            <person name="Storms R."/>
            <person name="Powell A.J."/>
            <person name="Paulsen I.T."/>
            <person name="Elbourne L.D.H."/>
            <person name="Baker S.E."/>
            <person name="Magnuson J."/>
            <person name="LaBoissiere S."/>
            <person name="Clutterbuck A.J."/>
            <person name="Martinez D."/>
            <person name="Wogulis M."/>
            <person name="de Leon A.L."/>
            <person name="Rey M.W."/>
            <person name="Tsang A."/>
        </authorList>
    </citation>
    <scope>NUCLEOTIDE SEQUENCE [LARGE SCALE GENOMIC DNA]</scope>
    <source>
        <strain evidence="3">ATCC 42464 / BCRC 31852 / DSM 1799</strain>
    </source>
</reference>
<dbReference type="OrthoDB" id="4762260at2759"/>
<name>G2Q650_THET4</name>
<organism evidence="2 3">
    <name type="scientific">Thermothelomyces thermophilus (strain ATCC 42464 / BCRC 31852 / DSM 1799)</name>
    <name type="common">Sporotrichum thermophile</name>
    <dbReference type="NCBI Taxonomy" id="573729"/>
    <lineage>
        <taxon>Eukaryota</taxon>
        <taxon>Fungi</taxon>
        <taxon>Dikarya</taxon>
        <taxon>Ascomycota</taxon>
        <taxon>Pezizomycotina</taxon>
        <taxon>Sordariomycetes</taxon>
        <taxon>Sordariomycetidae</taxon>
        <taxon>Sordariales</taxon>
        <taxon>Chaetomiaceae</taxon>
        <taxon>Thermothelomyces</taxon>
    </lineage>
</organism>